<proteinExistence type="predicted"/>
<feature type="compositionally biased region" description="Basic residues" evidence="1">
    <location>
        <begin position="167"/>
        <end position="178"/>
    </location>
</feature>
<keyword evidence="3" id="KW-1185">Reference proteome</keyword>
<evidence type="ECO:0000313" key="2">
    <source>
        <dbReference type="EnsemblProtists" id="PYU1_T009217"/>
    </source>
</evidence>
<feature type="compositionally biased region" description="Basic and acidic residues" evidence="1">
    <location>
        <begin position="36"/>
        <end position="50"/>
    </location>
</feature>
<feature type="compositionally biased region" description="Basic and acidic residues" evidence="1">
    <location>
        <begin position="633"/>
        <end position="659"/>
    </location>
</feature>
<dbReference type="HOGENOM" id="CLU_311161_0_0_1"/>
<feature type="compositionally biased region" description="Acidic residues" evidence="1">
    <location>
        <begin position="470"/>
        <end position="492"/>
    </location>
</feature>
<feature type="region of interest" description="Disordered" evidence="1">
    <location>
        <begin position="465"/>
        <end position="759"/>
    </location>
</feature>
<feature type="compositionally biased region" description="Polar residues" evidence="1">
    <location>
        <begin position="686"/>
        <end position="701"/>
    </location>
</feature>
<protein>
    <submittedName>
        <fullName evidence="2">Uncharacterized protein</fullName>
    </submittedName>
</protein>
<feature type="compositionally biased region" description="Polar residues" evidence="1">
    <location>
        <begin position="735"/>
        <end position="747"/>
    </location>
</feature>
<evidence type="ECO:0000256" key="1">
    <source>
        <dbReference type="SAM" id="MobiDB-lite"/>
    </source>
</evidence>
<feature type="compositionally biased region" description="Acidic residues" evidence="1">
    <location>
        <begin position="137"/>
        <end position="148"/>
    </location>
</feature>
<organism evidence="2 3">
    <name type="scientific">Globisporangium ultimum (strain ATCC 200006 / CBS 805.95 / DAOM BR144)</name>
    <name type="common">Pythium ultimum</name>
    <dbReference type="NCBI Taxonomy" id="431595"/>
    <lineage>
        <taxon>Eukaryota</taxon>
        <taxon>Sar</taxon>
        <taxon>Stramenopiles</taxon>
        <taxon>Oomycota</taxon>
        <taxon>Peronosporomycetes</taxon>
        <taxon>Pythiales</taxon>
        <taxon>Pythiaceae</taxon>
        <taxon>Globisporangium</taxon>
    </lineage>
</organism>
<feature type="compositionally biased region" description="Basic and acidic residues" evidence="1">
    <location>
        <begin position="75"/>
        <end position="86"/>
    </location>
</feature>
<feature type="compositionally biased region" description="Basic and acidic residues" evidence="1">
    <location>
        <begin position="820"/>
        <end position="832"/>
    </location>
</feature>
<reference evidence="3" key="2">
    <citation type="submission" date="2010-04" db="EMBL/GenBank/DDBJ databases">
        <authorList>
            <person name="Buell R."/>
            <person name="Hamilton J."/>
            <person name="Hostetler J."/>
        </authorList>
    </citation>
    <scope>NUCLEOTIDE SEQUENCE [LARGE SCALE GENOMIC DNA]</scope>
    <source>
        <strain evidence="3">DAOM:BR144</strain>
    </source>
</reference>
<reference evidence="3" key="1">
    <citation type="journal article" date="2010" name="Genome Biol.">
        <title>Genome sequence of the necrotrophic plant pathogen Pythium ultimum reveals original pathogenicity mechanisms and effector repertoire.</title>
        <authorList>
            <person name="Levesque C.A."/>
            <person name="Brouwer H."/>
            <person name="Cano L."/>
            <person name="Hamilton J.P."/>
            <person name="Holt C."/>
            <person name="Huitema E."/>
            <person name="Raffaele S."/>
            <person name="Robideau G.P."/>
            <person name="Thines M."/>
            <person name="Win J."/>
            <person name="Zerillo M.M."/>
            <person name="Beakes G.W."/>
            <person name="Boore J.L."/>
            <person name="Busam D."/>
            <person name="Dumas B."/>
            <person name="Ferriera S."/>
            <person name="Fuerstenberg S.I."/>
            <person name="Gachon C.M."/>
            <person name="Gaulin E."/>
            <person name="Govers F."/>
            <person name="Grenville-Briggs L."/>
            <person name="Horner N."/>
            <person name="Hostetler J."/>
            <person name="Jiang R.H."/>
            <person name="Johnson J."/>
            <person name="Krajaejun T."/>
            <person name="Lin H."/>
            <person name="Meijer H.J."/>
            <person name="Moore B."/>
            <person name="Morris P."/>
            <person name="Phuntmart V."/>
            <person name="Puiu D."/>
            <person name="Shetty J."/>
            <person name="Stajich J.E."/>
            <person name="Tripathy S."/>
            <person name="Wawra S."/>
            <person name="van West P."/>
            <person name="Whitty B.R."/>
            <person name="Coutinho P.M."/>
            <person name="Henrissat B."/>
            <person name="Martin F."/>
            <person name="Thomas P.D."/>
            <person name="Tyler B.M."/>
            <person name="De Vries R.P."/>
            <person name="Kamoun S."/>
            <person name="Yandell M."/>
            <person name="Tisserat N."/>
            <person name="Buell C.R."/>
        </authorList>
    </citation>
    <scope>NUCLEOTIDE SEQUENCE</scope>
    <source>
        <strain evidence="3">DAOM:BR144</strain>
    </source>
</reference>
<dbReference type="VEuPathDB" id="FungiDB:PYU1_G009199"/>
<feature type="compositionally biased region" description="Basic and acidic residues" evidence="1">
    <location>
        <begin position="426"/>
        <end position="440"/>
    </location>
</feature>
<feature type="region of interest" description="Disordered" evidence="1">
    <location>
        <begin position="772"/>
        <end position="892"/>
    </location>
</feature>
<dbReference type="Proteomes" id="UP000019132">
    <property type="component" value="Unassembled WGS sequence"/>
</dbReference>
<feature type="compositionally biased region" description="Basic and acidic residues" evidence="1">
    <location>
        <begin position="669"/>
        <end position="685"/>
    </location>
</feature>
<evidence type="ECO:0000313" key="3">
    <source>
        <dbReference type="Proteomes" id="UP000019132"/>
    </source>
</evidence>
<dbReference type="OMA" id="EACPEME"/>
<accession>K3WW69</accession>
<feature type="compositionally biased region" description="Basic and acidic residues" evidence="1">
    <location>
        <begin position="797"/>
        <end position="812"/>
    </location>
</feature>
<reference evidence="2" key="3">
    <citation type="submission" date="2015-02" db="UniProtKB">
        <authorList>
            <consortium name="EnsemblProtists"/>
        </authorList>
    </citation>
    <scope>IDENTIFICATION</scope>
    <source>
        <strain evidence="2">DAOM BR144</strain>
    </source>
</reference>
<feature type="compositionally biased region" description="Polar residues" evidence="1">
    <location>
        <begin position="881"/>
        <end position="892"/>
    </location>
</feature>
<feature type="compositionally biased region" description="Polar residues" evidence="1">
    <location>
        <begin position="204"/>
        <end position="223"/>
    </location>
</feature>
<feature type="region of interest" description="Disordered" evidence="1">
    <location>
        <begin position="1"/>
        <end position="449"/>
    </location>
</feature>
<dbReference type="EMBL" id="GL376632">
    <property type="status" value="NOT_ANNOTATED_CDS"/>
    <property type="molecule type" value="Genomic_DNA"/>
</dbReference>
<dbReference type="eggNOG" id="ENOG502QVZ3">
    <property type="taxonomic scope" value="Eukaryota"/>
</dbReference>
<sequence>MQELLDSVTTPTVKKYDAHDAKSKKHKKRRNVVSGRSDESASDEEQKSVETSRSTQRTALDPVAEEMRSWVTGYRDPEVLRRKESTPQRNRQHPKRFGVNSLEEQRYIDQVAKFYAEGSDAESDTDSPMSEGSDFSPADDVEEQDDGPLSDLELLSADDLNNDGSKKSRKKPRRRLRKEYRDSNCEKAAASQRKSPKKSKSPSNTISTQTELKQPTSSGSSKAAVSEQHRSSARKVNGFGGSSTVNQPIDLRSSGDEQSGSEHSSVEKSSRKITSTSSNSKDRRNEKPTVSALARDLAYVQSREPMPTSENKKTKGNTVVRRADPKKSTQHVTTSQPIVSSSPTKEKNNEALGANDVSRKSASKVSTRSQVVVSSRPGSMTSPTPETSNAENKERVVAENGVNDVSKKSASKANGQADEVSATEIKAAKKKDEEPAHVESSEQTAVPGLSKALLARHQEMIRNITSCQMSDEEFSETETVDLEAEDSEEIDVNLDARGVEDEEMHGNSKSATQEAERETAVPSGGDSDSAKLPNPNHKVQTQQASDPTNKPVGSQEEGKVSDAETMICDDSKAQNGIEEFEFGSSSRLDDLGFSDNSDDDTSNESAGAVAPHDDEYEQFFADASEKKKRKAKQKQEFKVAEQKPSESAKASDRTPDVEFIKFVPTPTSKENEKTKSATAAAKKESLGSNGLRKTTVISRSTMMKGKFAHSRRSIQLLDEDESLKSNGMRYDLAKNVQQNGTRKSNGTTKKRYSEPLVSVEQEVRTTTEFAFKAVSSSSGSARKSYGPNVFSKQDNNVTKKDDAAVDKRDERYSSNGSKSSDTRERADDKLEARYLSYTAKSKSKETTSRKYDSDDEPLSASVVKTSSKSRFGGSDIETPKVSFTSDVEKTPSWSFSPMVKSSNENIDANAANKMVYPRERQLDIYDALHIEGREENGLSARDLRD</sequence>
<feature type="compositionally biased region" description="Polar residues" evidence="1">
    <location>
        <begin position="537"/>
        <end position="552"/>
    </location>
</feature>
<feature type="compositionally biased region" description="Basic residues" evidence="1">
    <location>
        <begin position="22"/>
        <end position="31"/>
    </location>
</feature>
<dbReference type="EnsemblProtists" id="PYU1_T009217">
    <property type="protein sequence ID" value="PYU1_T009217"/>
    <property type="gene ID" value="PYU1_G009199"/>
</dbReference>
<dbReference type="InParanoid" id="K3WW69"/>
<feature type="compositionally biased region" description="Polar residues" evidence="1">
    <location>
        <begin position="376"/>
        <end position="390"/>
    </location>
</feature>
<feature type="compositionally biased region" description="Basic and acidic residues" evidence="1">
    <location>
        <begin position="842"/>
        <end position="852"/>
    </location>
</feature>
<feature type="compositionally biased region" description="Low complexity" evidence="1">
    <location>
        <begin position="149"/>
        <end position="163"/>
    </location>
</feature>
<name>K3WW69_GLOUD</name>
<dbReference type="AlphaFoldDB" id="K3WW69"/>
<feature type="compositionally biased region" description="Polar residues" evidence="1">
    <location>
        <begin position="330"/>
        <end position="343"/>
    </location>
</feature>
<feature type="compositionally biased region" description="Low complexity" evidence="1">
    <location>
        <begin position="363"/>
        <end position="375"/>
    </location>
</feature>